<evidence type="ECO:0000313" key="3">
    <source>
        <dbReference type="Proteomes" id="UP000695562"/>
    </source>
</evidence>
<dbReference type="EMBL" id="AJWJ01000761">
    <property type="protein sequence ID" value="KAF2069051.1"/>
    <property type="molecule type" value="Genomic_DNA"/>
</dbReference>
<protein>
    <submittedName>
        <fullName evidence="2">Uncharacterized protein</fullName>
    </submittedName>
</protein>
<evidence type="ECO:0000313" key="2">
    <source>
        <dbReference type="EMBL" id="KAF2069051.1"/>
    </source>
</evidence>
<reference evidence="2" key="1">
    <citation type="submission" date="2020-01" db="EMBL/GenBank/DDBJ databases">
        <title>Development of genomics and gene disruption for Polysphondylium violaceum indicates a role for the polyketide synthase stlB in stalk morphogenesis.</title>
        <authorList>
            <person name="Narita B."/>
            <person name="Kawabe Y."/>
            <person name="Kin K."/>
            <person name="Saito T."/>
            <person name="Gibbs R."/>
            <person name="Kuspa A."/>
            <person name="Muzny D."/>
            <person name="Queller D."/>
            <person name="Richards S."/>
            <person name="Strassman J."/>
            <person name="Sucgang R."/>
            <person name="Worley K."/>
            <person name="Schaap P."/>
        </authorList>
    </citation>
    <scope>NUCLEOTIDE SEQUENCE</scope>
    <source>
        <strain evidence="2">QSvi11</strain>
    </source>
</reference>
<feature type="region of interest" description="Disordered" evidence="1">
    <location>
        <begin position="55"/>
        <end position="75"/>
    </location>
</feature>
<dbReference type="Pfam" id="PF15365">
    <property type="entry name" value="PNRC"/>
    <property type="match status" value="1"/>
</dbReference>
<dbReference type="OrthoDB" id="20318at2759"/>
<proteinExistence type="predicted"/>
<name>A0A8J4PMJ0_9MYCE</name>
<gene>
    <name evidence="2" type="ORF">CYY_009630</name>
</gene>
<sequence length="131" mass="14980">MSTVAYSEHNHKKSNKTQYFHQNHQQQIYNHQLAHHQHHQSPTKYKTTMSHTKNKFNTRMKSPPSQNINFWAGGAFTNSPSPNSLPLPNFDDELATLTTTTSHTPITLEQMSFDLRRLLNIPQSVLAGSPN</sequence>
<evidence type="ECO:0000256" key="1">
    <source>
        <dbReference type="SAM" id="MobiDB-lite"/>
    </source>
</evidence>
<dbReference type="GO" id="GO:0016071">
    <property type="term" value="P:mRNA metabolic process"/>
    <property type="evidence" value="ECO:0007669"/>
    <property type="project" value="UniProtKB-ARBA"/>
</dbReference>
<dbReference type="InterPro" id="IPR028322">
    <property type="entry name" value="PNRC-like_rgn"/>
</dbReference>
<accession>A0A8J4PMJ0</accession>
<dbReference type="Proteomes" id="UP000695562">
    <property type="component" value="Unassembled WGS sequence"/>
</dbReference>
<keyword evidence="3" id="KW-1185">Reference proteome</keyword>
<comment type="caution">
    <text evidence="2">The sequence shown here is derived from an EMBL/GenBank/DDBJ whole genome shotgun (WGS) entry which is preliminary data.</text>
</comment>
<dbReference type="AlphaFoldDB" id="A0A8J4PMJ0"/>
<organism evidence="2 3">
    <name type="scientific">Polysphondylium violaceum</name>
    <dbReference type="NCBI Taxonomy" id="133409"/>
    <lineage>
        <taxon>Eukaryota</taxon>
        <taxon>Amoebozoa</taxon>
        <taxon>Evosea</taxon>
        <taxon>Eumycetozoa</taxon>
        <taxon>Dictyostelia</taxon>
        <taxon>Dictyosteliales</taxon>
        <taxon>Dictyosteliaceae</taxon>
        <taxon>Polysphondylium</taxon>
    </lineage>
</organism>
<feature type="compositionally biased region" description="Polar residues" evidence="1">
    <location>
        <begin position="59"/>
        <end position="69"/>
    </location>
</feature>